<evidence type="ECO:0000259" key="1">
    <source>
        <dbReference type="Pfam" id="PF01575"/>
    </source>
</evidence>
<reference evidence="2 3" key="1">
    <citation type="journal article" date="2014" name="BMC Genomics">
        <title>Comparison of environmental and isolate Sulfobacillus genomes reveals diverse carbon, sulfur, nitrogen, and hydrogen metabolisms.</title>
        <authorList>
            <person name="Justice N.B."/>
            <person name="Norman A."/>
            <person name="Brown C.T."/>
            <person name="Singh A."/>
            <person name="Thomas B.C."/>
            <person name="Banfield J.F."/>
        </authorList>
    </citation>
    <scope>NUCLEOTIDE SEQUENCE [LARGE SCALE GENOMIC DNA]</scope>
    <source>
        <strain evidence="2">AMDSBA4</strain>
    </source>
</reference>
<dbReference type="AlphaFoldDB" id="A0A2T2XE25"/>
<proteinExistence type="predicted"/>
<dbReference type="PANTHER" id="PTHR43664:SF1">
    <property type="entry name" value="BETA-METHYLMALYL-COA DEHYDRATASE"/>
    <property type="match status" value="1"/>
</dbReference>
<accession>A0A2T2XE25</accession>
<dbReference type="SUPFAM" id="SSF54637">
    <property type="entry name" value="Thioesterase/thiol ester dehydrase-isomerase"/>
    <property type="match status" value="1"/>
</dbReference>
<organism evidence="2 3">
    <name type="scientific">Sulfobacillus benefaciens</name>
    <dbReference type="NCBI Taxonomy" id="453960"/>
    <lineage>
        <taxon>Bacteria</taxon>
        <taxon>Bacillati</taxon>
        <taxon>Bacillota</taxon>
        <taxon>Clostridia</taxon>
        <taxon>Eubacteriales</taxon>
        <taxon>Clostridiales Family XVII. Incertae Sedis</taxon>
        <taxon>Sulfobacillus</taxon>
    </lineage>
</organism>
<comment type="caution">
    <text evidence="2">The sequence shown here is derived from an EMBL/GenBank/DDBJ whole genome shotgun (WGS) entry which is preliminary data.</text>
</comment>
<dbReference type="Pfam" id="PF01575">
    <property type="entry name" value="MaoC_dehydratas"/>
    <property type="match status" value="1"/>
</dbReference>
<dbReference type="InterPro" id="IPR002539">
    <property type="entry name" value="MaoC-like_dom"/>
</dbReference>
<gene>
    <name evidence="2" type="ORF">C7B46_13395</name>
</gene>
<dbReference type="PANTHER" id="PTHR43664">
    <property type="entry name" value="MONOAMINE OXIDASE-RELATED"/>
    <property type="match status" value="1"/>
</dbReference>
<name>A0A2T2XE25_9FIRM</name>
<dbReference type="InterPro" id="IPR029069">
    <property type="entry name" value="HotDog_dom_sf"/>
</dbReference>
<dbReference type="InterPro" id="IPR052342">
    <property type="entry name" value="MCH/BMMD"/>
</dbReference>
<evidence type="ECO:0000313" key="3">
    <source>
        <dbReference type="Proteomes" id="UP000242972"/>
    </source>
</evidence>
<dbReference type="Proteomes" id="UP000242972">
    <property type="component" value="Unassembled WGS sequence"/>
</dbReference>
<protein>
    <submittedName>
        <fullName evidence="2">Acyl dehydratase</fullName>
    </submittedName>
</protein>
<sequence>MVSGLHGKWGKGLTYDELTVGTVYHTEWAVMTKEEIMDFASQYDPQYMHLDEAKANASIFGGIIASGLHTFSIASRLWVQTQVMGEDIVGGLGIDNLRFTHPVRPGDAIRVIVTIANKRVHPRQPNQGIVSFGMTVVNQEETPVLQATLIGLVKRQPD</sequence>
<dbReference type="Gene3D" id="3.10.129.10">
    <property type="entry name" value="Hotdog Thioesterase"/>
    <property type="match status" value="1"/>
</dbReference>
<dbReference type="CDD" id="cd03454">
    <property type="entry name" value="YdeM"/>
    <property type="match status" value="1"/>
</dbReference>
<dbReference type="EMBL" id="PXYW01000033">
    <property type="protein sequence ID" value="PSR32745.1"/>
    <property type="molecule type" value="Genomic_DNA"/>
</dbReference>
<feature type="domain" description="MaoC-like" evidence="1">
    <location>
        <begin position="21"/>
        <end position="129"/>
    </location>
</feature>
<evidence type="ECO:0000313" key="2">
    <source>
        <dbReference type="EMBL" id="PSR32745.1"/>
    </source>
</evidence>